<dbReference type="PROSITE" id="PS00662">
    <property type="entry name" value="T2SP_E"/>
    <property type="match status" value="1"/>
</dbReference>
<keyword evidence="6" id="KW-1003">Cell membrane</keyword>
<dbReference type="SUPFAM" id="SSF52540">
    <property type="entry name" value="P-loop containing nucleoside triphosphate hydrolases"/>
    <property type="match status" value="1"/>
</dbReference>
<dbReference type="InterPro" id="IPR054757">
    <property type="entry name" value="GSPE_N1E"/>
</dbReference>
<comment type="subcellular location">
    <subcellularLocation>
        <location evidence="3 16">Cell inner membrane</location>
    </subcellularLocation>
</comment>
<keyword evidence="7" id="KW-0997">Cell inner membrane</keyword>
<evidence type="ECO:0000256" key="4">
    <source>
        <dbReference type="ARBA" id="ARBA00006611"/>
    </source>
</evidence>
<dbReference type="PANTHER" id="PTHR30258">
    <property type="entry name" value="TYPE II SECRETION SYSTEM PROTEIN GSPE-RELATED"/>
    <property type="match status" value="1"/>
</dbReference>
<gene>
    <name evidence="18" type="primary">gspE</name>
    <name evidence="18" type="ORF">N8I74_13955</name>
</gene>
<keyword evidence="19" id="KW-1185">Reference proteome</keyword>
<accession>A0ABY6DJ77</accession>
<keyword evidence="8" id="KW-0479">Metal-binding</keyword>
<name>A0ABY6DJ77_9NEIS</name>
<protein>
    <recommendedName>
        <fullName evidence="16">Type II secretion system protein E</fullName>
        <shortName evidence="16">T2SS protein E</shortName>
    </recommendedName>
    <alternativeName>
        <fullName evidence="16">Type II traffic warden ATPase</fullName>
    </alternativeName>
</protein>
<keyword evidence="12 16" id="KW-0653">Protein transport</keyword>
<organism evidence="18 19">
    <name type="scientific">Chitiniphilus purpureus</name>
    <dbReference type="NCBI Taxonomy" id="2981137"/>
    <lineage>
        <taxon>Bacteria</taxon>
        <taxon>Pseudomonadati</taxon>
        <taxon>Pseudomonadota</taxon>
        <taxon>Betaproteobacteria</taxon>
        <taxon>Neisseriales</taxon>
        <taxon>Chitinibacteraceae</taxon>
        <taxon>Chitiniphilus</taxon>
    </lineage>
</organism>
<keyword evidence="14" id="KW-0472">Membrane</keyword>
<evidence type="ECO:0000256" key="15">
    <source>
        <dbReference type="ARBA" id="ARBA00034006"/>
    </source>
</evidence>
<evidence type="ECO:0000313" key="19">
    <source>
        <dbReference type="Proteomes" id="UP001061302"/>
    </source>
</evidence>
<comment type="function">
    <text evidence="2 16">ATPase component of the type II secretion system required for the energy-dependent secretion of extracellular factors such as proteases and toxins from the periplasm. Acts as a molecular motor to provide the energy that is required for assembly of the pseudopilus and the extrusion of substrates generated in the cytoplasm.</text>
</comment>
<evidence type="ECO:0000256" key="10">
    <source>
        <dbReference type="ARBA" id="ARBA00022833"/>
    </source>
</evidence>
<dbReference type="PANTHER" id="PTHR30258:SF27">
    <property type="entry name" value="BACTERIOPHAGE ADSORPTION PROTEIN B-RELATED"/>
    <property type="match status" value="1"/>
</dbReference>
<evidence type="ECO:0000256" key="8">
    <source>
        <dbReference type="ARBA" id="ARBA00022723"/>
    </source>
</evidence>
<dbReference type="InterPro" id="IPR001482">
    <property type="entry name" value="T2SS/T4SS_dom"/>
</dbReference>
<dbReference type="CDD" id="cd01129">
    <property type="entry name" value="PulE-GspE-like"/>
    <property type="match status" value="1"/>
</dbReference>
<dbReference type="EMBL" id="CP106753">
    <property type="protein sequence ID" value="UXY14415.1"/>
    <property type="molecule type" value="Genomic_DNA"/>
</dbReference>
<dbReference type="RefSeq" id="WP_263123714.1">
    <property type="nucleotide sequence ID" value="NZ_CP106753.1"/>
</dbReference>
<keyword evidence="5 16" id="KW-0813">Transport</keyword>
<dbReference type="NCBIfam" id="TIGR02533">
    <property type="entry name" value="type_II_gspE"/>
    <property type="match status" value="1"/>
</dbReference>
<proteinExistence type="inferred from homology"/>
<dbReference type="Proteomes" id="UP001061302">
    <property type="component" value="Chromosome"/>
</dbReference>
<evidence type="ECO:0000256" key="12">
    <source>
        <dbReference type="ARBA" id="ARBA00022927"/>
    </source>
</evidence>
<comment type="similarity">
    <text evidence="4 16">Belongs to the GSP E family.</text>
</comment>
<dbReference type="Gene3D" id="3.30.450.90">
    <property type="match status" value="1"/>
</dbReference>
<dbReference type="Pfam" id="PF00437">
    <property type="entry name" value="T2SSE"/>
    <property type="match status" value="1"/>
</dbReference>
<evidence type="ECO:0000256" key="11">
    <source>
        <dbReference type="ARBA" id="ARBA00022840"/>
    </source>
</evidence>
<sequence>MSRLVPYHFARDRGVVDLAAHADGLDVLMKRGGDLAALSELRRVAGRPLNVVVLEPAEYDARVTALFSDGERGSATVVGDLEGNLDLSRLAQDIPEIEDLMDTADNAPIIRLINALLTEALRENASDLHIEPFETRSVVRFRVDGQLRDVIEPKRALHAALVSRIKVMAGLDIAEKRLPQDGRITLRVAGRPVDVRVSTLPTGHGERAVLRLLDKSAGRLNLEKLGMPADTLGRLEGLLAQPHGIILVTGPTGSGKTTTLYAALSRMDAASSNIMTVEDPIEYDLDGVGQTQVNPRIDMSFGRALRAILRQDPDVIMIGEIRDLETAQIAVQASLTGHLVLATLHTNDAASAVTRLTDMGIEPFLLASSLLGVLAQRLARRLCPDCRVAHVAEAAECAALGVAHAPMLYRAHGCAACNGTGYRGRTGIYELLLVDEAMRSMIHNQEPEQQLKHHALQHGMLSLRQDGVRRVLAGDTTLEEIWRVTRDA</sequence>
<dbReference type="Pfam" id="PF22341">
    <property type="entry name" value="GSPE_N1E"/>
    <property type="match status" value="1"/>
</dbReference>
<dbReference type="SMART" id="SM00382">
    <property type="entry name" value="AAA"/>
    <property type="match status" value="1"/>
</dbReference>
<evidence type="ECO:0000256" key="3">
    <source>
        <dbReference type="ARBA" id="ARBA00004533"/>
    </source>
</evidence>
<dbReference type="InterPro" id="IPR037257">
    <property type="entry name" value="T2SS_E_N_sf"/>
</dbReference>
<evidence type="ECO:0000256" key="1">
    <source>
        <dbReference type="ARBA" id="ARBA00001947"/>
    </source>
</evidence>
<dbReference type="SUPFAM" id="SSF160246">
    <property type="entry name" value="EspE N-terminal domain-like"/>
    <property type="match status" value="1"/>
</dbReference>
<evidence type="ECO:0000256" key="7">
    <source>
        <dbReference type="ARBA" id="ARBA00022519"/>
    </source>
</evidence>
<comment type="catalytic activity">
    <reaction evidence="15">
        <text>ATP + H2O + cellular proteinSide 1 = ADP + phosphate + cellular proteinSide 2.</text>
        <dbReference type="EC" id="7.4.2.8"/>
    </reaction>
</comment>
<evidence type="ECO:0000256" key="6">
    <source>
        <dbReference type="ARBA" id="ARBA00022475"/>
    </source>
</evidence>
<evidence type="ECO:0000256" key="16">
    <source>
        <dbReference type="RuleBase" id="RU366070"/>
    </source>
</evidence>
<evidence type="ECO:0000256" key="9">
    <source>
        <dbReference type="ARBA" id="ARBA00022741"/>
    </source>
</evidence>
<keyword evidence="10" id="KW-0862">Zinc</keyword>
<evidence type="ECO:0000256" key="14">
    <source>
        <dbReference type="ARBA" id="ARBA00023136"/>
    </source>
</evidence>
<keyword evidence="13" id="KW-1278">Translocase</keyword>
<evidence type="ECO:0000259" key="17">
    <source>
        <dbReference type="PROSITE" id="PS00662"/>
    </source>
</evidence>
<keyword evidence="11 16" id="KW-0067">ATP-binding</keyword>
<dbReference type="InterPro" id="IPR013369">
    <property type="entry name" value="T2SS_GspE"/>
</dbReference>
<comment type="cofactor">
    <cofactor evidence="1">
        <name>Zn(2+)</name>
        <dbReference type="ChEBI" id="CHEBI:29105"/>
    </cofactor>
</comment>
<reference evidence="18" key="1">
    <citation type="submission" date="2022-10" db="EMBL/GenBank/DDBJ databases">
        <title>Chitiniphilus purpureus sp. nov., a novel chitin-degrading bacterium isolated from crawfish pond sediment.</title>
        <authorList>
            <person name="Li K."/>
        </authorList>
    </citation>
    <scope>NUCLEOTIDE SEQUENCE</scope>
    <source>
        <strain evidence="18">CD1</strain>
    </source>
</reference>
<evidence type="ECO:0000256" key="5">
    <source>
        <dbReference type="ARBA" id="ARBA00022448"/>
    </source>
</evidence>
<feature type="domain" description="Bacterial type II secretion system protein E" evidence="17">
    <location>
        <begin position="309"/>
        <end position="323"/>
    </location>
</feature>
<dbReference type="InterPro" id="IPR003593">
    <property type="entry name" value="AAA+_ATPase"/>
</dbReference>
<evidence type="ECO:0000256" key="2">
    <source>
        <dbReference type="ARBA" id="ARBA00003288"/>
    </source>
</evidence>
<evidence type="ECO:0000313" key="18">
    <source>
        <dbReference type="EMBL" id="UXY14415.1"/>
    </source>
</evidence>
<dbReference type="InterPro" id="IPR027417">
    <property type="entry name" value="P-loop_NTPase"/>
</dbReference>
<evidence type="ECO:0000256" key="13">
    <source>
        <dbReference type="ARBA" id="ARBA00022967"/>
    </source>
</evidence>
<keyword evidence="9 16" id="KW-0547">Nucleotide-binding</keyword>
<dbReference type="Gene3D" id="3.30.300.160">
    <property type="entry name" value="Type II secretion system, protein E, N-terminal domain"/>
    <property type="match status" value="1"/>
</dbReference>
<dbReference type="Gene3D" id="3.40.50.300">
    <property type="entry name" value="P-loop containing nucleotide triphosphate hydrolases"/>
    <property type="match status" value="1"/>
</dbReference>